<evidence type="ECO:0000256" key="16">
    <source>
        <dbReference type="HAMAP-Rule" id="MF_00426"/>
    </source>
</evidence>
<dbReference type="InterPro" id="IPR010966">
    <property type="entry name" value="NqrB"/>
</dbReference>
<keyword evidence="6 16" id="KW-0288">FMN</keyword>
<proteinExistence type="inferred from homology"/>
<keyword evidence="18" id="KW-0560">Oxidoreductase</keyword>
<keyword evidence="12 16" id="KW-0406">Ion transport</keyword>
<dbReference type="PIRSF" id="PIRSF016055">
    <property type="entry name" value="NADH-UbQ_OxRdtase_B_su"/>
    <property type="match status" value="1"/>
</dbReference>
<evidence type="ECO:0000256" key="15">
    <source>
        <dbReference type="ARBA" id="ARBA00023201"/>
    </source>
</evidence>
<keyword evidence="7 16" id="KW-0812">Transmembrane</keyword>
<comment type="subcellular location">
    <subcellularLocation>
        <location evidence="16">Cell membrane</location>
        <topology evidence="16">Multi-pass membrane protein</topology>
    </subcellularLocation>
</comment>
<dbReference type="GO" id="GO:0022904">
    <property type="term" value="P:respiratory electron transport chain"/>
    <property type="evidence" value="ECO:0007669"/>
    <property type="project" value="InterPro"/>
</dbReference>
<dbReference type="HAMAP" id="MF_00426">
    <property type="entry name" value="NqrB"/>
    <property type="match status" value="1"/>
</dbReference>
<dbReference type="Proteomes" id="UP000539642">
    <property type="component" value="Unassembled WGS sequence"/>
</dbReference>
<comment type="cofactor">
    <cofactor evidence="16 17">
        <name>FMN</name>
        <dbReference type="ChEBI" id="CHEBI:58210"/>
    </cofactor>
</comment>
<dbReference type="GO" id="GO:0006814">
    <property type="term" value="P:sodium ion transport"/>
    <property type="evidence" value="ECO:0007669"/>
    <property type="project" value="UniProtKB-UniRule"/>
</dbReference>
<keyword evidence="14 16" id="KW-0472">Membrane</keyword>
<evidence type="ECO:0000256" key="8">
    <source>
        <dbReference type="ARBA" id="ARBA00022967"/>
    </source>
</evidence>
<comment type="subunit">
    <text evidence="16">Composed of six subunits; NqrA, NqrB, NqrC, NqrD, NqrE and NqrF.</text>
</comment>
<protein>
    <recommendedName>
        <fullName evidence="16">Na(+)-translocating NADH-quinone reductase subunit B</fullName>
        <shortName evidence="16">Na(+)-NQR subunit B</shortName>
        <shortName evidence="16">Na(+)-translocating NQR subunit B</shortName>
        <ecNumber evidence="16">7.2.1.1</ecNumber>
    </recommendedName>
    <alternativeName>
        <fullName evidence="16">NQR complex subunit B</fullName>
    </alternativeName>
    <alternativeName>
        <fullName evidence="16">NQR-1 subunit B</fullName>
    </alternativeName>
</protein>
<feature type="transmembrane region" description="Helical" evidence="16">
    <location>
        <begin position="346"/>
        <end position="364"/>
    </location>
</feature>
<evidence type="ECO:0000256" key="7">
    <source>
        <dbReference type="ARBA" id="ARBA00022692"/>
    </source>
</evidence>
<dbReference type="GO" id="GO:0055085">
    <property type="term" value="P:transmembrane transport"/>
    <property type="evidence" value="ECO:0007669"/>
    <property type="project" value="InterPro"/>
</dbReference>
<feature type="modified residue" description="FMN phosphoryl threonine" evidence="16 17">
    <location>
        <position position="228"/>
    </location>
</feature>
<evidence type="ECO:0000256" key="13">
    <source>
        <dbReference type="ARBA" id="ARBA00023075"/>
    </source>
</evidence>
<keyword evidence="3" id="KW-0997">Cell inner membrane</keyword>
<evidence type="ECO:0000256" key="10">
    <source>
        <dbReference type="ARBA" id="ARBA00023027"/>
    </source>
</evidence>
<feature type="transmembrane region" description="Helical" evidence="16">
    <location>
        <begin position="370"/>
        <end position="390"/>
    </location>
</feature>
<feature type="transmembrane region" description="Helical" evidence="16">
    <location>
        <begin position="118"/>
        <end position="138"/>
    </location>
</feature>
<keyword evidence="15 16" id="KW-0739">Sodium transport</keyword>
<dbReference type="GO" id="GO:0016655">
    <property type="term" value="F:oxidoreductase activity, acting on NAD(P)H, quinone or similar compound as acceptor"/>
    <property type="evidence" value="ECO:0007669"/>
    <property type="project" value="UniProtKB-UniRule"/>
</dbReference>
<evidence type="ECO:0000256" key="11">
    <source>
        <dbReference type="ARBA" id="ARBA00023053"/>
    </source>
</evidence>
<evidence type="ECO:0000256" key="14">
    <source>
        <dbReference type="ARBA" id="ARBA00023136"/>
    </source>
</evidence>
<evidence type="ECO:0000256" key="6">
    <source>
        <dbReference type="ARBA" id="ARBA00022643"/>
    </source>
</evidence>
<dbReference type="PANTHER" id="PTHR30578:SF1">
    <property type="entry name" value="NA(+)-TRANSLOCATING NADH-QUINONE REDUCTASE SUBUNIT B"/>
    <property type="match status" value="1"/>
</dbReference>
<evidence type="ECO:0000256" key="9">
    <source>
        <dbReference type="ARBA" id="ARBA00022989"/>
    </source>
</evidence>
<feature type="transmembrane region" description="Helical" evidence="16">
    <location>
        <begin position="286"/>
        <end position="305"/>
    </location>
</feature>
<dbReference type="GO" id="GO:0010181">
    <property type="term" value="F:FMN binding"/>
    <property type="evidence" value="ECO:0007669"/>
    <property type="project" value="InterPro"/>
</dbReference>
<sequence>MQKLSTLMEKLGRHFQQGGRYERWYSLYEAVDSFLFGSNTRTVGAPHVRDGLDLKRIMSTVLVALIPCVVMALWNTGHLANTALATLGLATPEGWRGSVMALIGCDPASHLSNLVHGALYFLPIYLVTMVVGSFWEAIFTLVRGHEFSEAFLVTGLLFALTLPPTIPMWQVALGISFGVIFAKEVFGGVGRNFMNPALASRAFLFFAYPAQITGDQVWSAVDGVSGATPLGQLAAAQPGQIMQSLDWSWSQAFIGTIPGSMGETSTLACLLGAAVLLATGIASWRVMLAMTLGALACALWFWLTADGINPLREIPPHWHLVLGGFAFGLVFMATDPVSSAHTATGQWLYGLLIGILAIMIRVANPAFPEGVMLAILLGNVFAPLLDFFVIEANVKRRRLRHG</sequence>
<dbReference type="RefSeq" id="WP_183348808.1">
    <property type="nucleotide sequence ID" value="NZ_JACHEO010000003.1"/>
</dbReference>
<dbReference type="EMBL" id="JACHEO010000003">
    <property type="protein sequence ID" value="MBB5347232.1"/>
    <property type="molecule type" value="Genomic_DNA"/>
</dbReference>
<comment type="function">
    <text evidence="16">NQR complex catalyzes the reduction of ubiquinone-1 to ubiquinol by two successive reactions, coupled with the transport of Na(+) ions from the cytoplasm to the periplasm. NqrA to NqrE are probably involved in the second step, the conversion of ubisemiquinone to ubiquinol.</text>
</comment>
<evidence type="ECO:0000256" key="12">
    <source>
        <dbReference type="ARBA" id="ARBA00023065"/>
    </source>
</evidence>
<keyword evidence="5 16" id="KW-0285">Flavoprotein</keyword>
<dbReference type="NCBIfam" id="NF003756">
    <property type="entry name" value="PRK05349.1"/>
    <property type="match status" value="1"/>
</dbReference>
<dbReference type="NCBIfam" id="TIGR01937">
    <property type="entry name" value="nqrB"/>
    <property type="match status" value="1"/>
</dbReference>
<evidence type="ECO:0000256" key="1">
    <source>
        <dbReference type="ARBA" id="ARBA00022448"/>
    </source>
</evidence>
<keyword evidence="8 16" id="KW-1278">Translocase</keyword>
<evidence type="ECO:0000313" key="19">
    <source>
        <dbReference type="Proteomes" id="UP000539642"/>
    </source>
</evidence>
<evidence type="ECO:0000256" key="3">
    <source>
        <dbReference type="ARBA" id="ARBA00022519"/>
    </source>
</evidence>
<evidence type="ECO:0000256" key="4">
    <source>
        <dbReference type="ARBA" id="ARBA00022553"/>
    </source>
</evidence>
<dbReference type="AlphaFoldDB" id="A0A840UN83"/>
<keyword evidence="11 16" id="KW-0915">Sodium</keyword>
<reference evidence="18 19" key="1">
    <citation type="submission" date="2020-08" db="EMBL/GenBank/DDBJ databases">
        <title>Genomic Encyclopedia of Type Strains, Phase IV (KMG-IV): sequencing the most valuable type-strain genomes for metagenomic binning, comparative biology and taxonomic classification.</title>
        <authorList>
            <person name="Goeker M."/>
        </authorList>
    </citation>
    <scope>NUCLEOTIDE SEQUENCE [LARGE SCALE GENOMIC DNA]</scope>
    <source>
        <strain evidence="18 19">DSM 28570</strain>
    </source>
</reference>
<keyword evidence="4 16" id="KW-0597">Phosphoprotein</keyword>
<feature type="transmembrane region" description="Helical" evidence="16">
    <location>
        <begin position="252"/>
        <end position="279"/>
    </location>
</feature>
<feature type="transmembrane region" description="Helical" evidence="16">
    <location>
        <begin position="150"/>
        <end position="169"/>
    </location>
</feature>
<comment type="caution">
    <text evidence="18">The sequence shown here is derived from an EMBL/GenBank/DDBJ whole genome shotgun (WGS) entry which is preliminary data.</text>
</comment>
<comment type="similarity">
    <text evidence="16">Belongs to the NqrB/RnfD family.</text>
</comment>
<dbReference type="Pfam" id="PF03116">
    <property type="entry name" value="NQR2_RnfD_RnfE"/>
    <property type="match status" value="1"/>
</dbReference>
<gene>
    <name evidence="16" type="primary">nqrB</name>
    <name evidence="18" type="ORF">HNQ81_000945</name>
</gene>
<organism evidence="18 19">
    <name type="scientific">Desulfoprunum benzoelyticum</name>
    <dbReference type="NCBI Taxonomy" id="1506996"/>
    <lineage>
        <taxon>Bacteria</taxon>
        <taxon>Pseudomonadati</taxon>
        <taxon>Thermodesulfobacteriota</taxon>
        <taxon>Desulfobulbia</taxon>
        <taxon>Desulfobulbales</taxon>
        <taxon>Desulfobulbaceae</taxon>
        <taxon>Desulfoprunum</taxon>
    </lineage>
</organism>
<dbReference type="InterPro" id="IPR004338">
    <property type="entry name" value="NqrB/RnfD"/>
</dbReference>
<evidence type="ECO:0000256" key="17">
    <source>
        <dbReference type="PIRSR" id="PIRSR016055-50"/>
    </source>
</evidence>
<accession>A0A840UN83</accession>
<keyword evidence="1 16" id="KW-0813">Transport</keyword>
<dbReference type="EC" id="7.2.1.1" evidence="16"/>
<keyword evidence="2 16" id="KW-1003">Cell membrane</keyword>
<feature type="transmembrane region" description="Helical" evidence="16">
    <location>
        <begin position="57"/>
        <end position="74"/>
    </location>
</feature>
<comment type="catalytic activity">
    <reaction evidence="16">
        <text>a ubiquinone + n Na(+)(in) + NADH + H(+) = a ubiquinol + n Na(+)(out) + NAD(+)</text>
        <dbReference type="Rhea" id="RHEA:47748"/>
        <dbReference type="Rhea" id="RHEA-COMP:9565"/>
        <dbReference type="Rhea" id="RHEA-COMP:9566"/>
        <dbReference type="ChEBI" id="CHEBI:15378"/>
        <dbReference type="ChEBI" id="CHEBI:16389"/>
        <dbReference type="ChEBI" id="CHEBI:17976"/>
        <dbReference type="ChEBI" id="CHEBI:29101"/>
        <dbReference type="ChEBI" id="CHEBI:57540"/>
        <dbReference type="ChEBI" id="CHEBI:57945"/>
        <dbReference type="EC" id="7.2.1.1"/>
    </reaction>
</comment>
<dbReference type="PANTHER" id="PTHR30578">
    <property type="entry name" value="ELECTRON TRANSPORT COMPLEX PROTEIN RNFD"/>
    <property type="match status" value="1"/>
</dbReference>
<feature type="transmembrane region" description="Helical" evidence="16">
    <location>
        <begin position="317"/>
        <end position="334"/>
    </location>
</feature>
<evidence type="ECO:0000313" key="18">
    <source>
        <dbReference type="EMBL" id="MBB5347232.1"/>
    </source>
</evidence>
<keyword evidence="10 16" id="KW-0520">NAD</keyword>
<name>A0A840UN83_9BACT</name>
<keyword evidence="9 16" id="KW-1133">Transmembrane helix</keyword>
<dbReference type="GO" id="GO:0005886">
    <property type="term" value="C:plasma membrane"/>
    <property type="evidence" value="ECO:0007669"/>
    <property type="project" value="UniProtKB-SubCell"/>
</dbReference>
<evidence type="ECO:0000256" key="2">
    <source>
        <dbReference type="ARBA" id="ARBA00022475"/>
    </source>
</evidence>
<keyword evidence="19" id="KW-1185">Reference proteome</keyword>
<keyword evidence="13 16" id="KW-0830">Ubiquinone</keyword>
<evidence type="ECO:0000256" key="5">
    <source>
        <dbReference type="ARBA" id="ARBA00022630"/>
    </source>
</evidence>